<dbReference type="NCBIfam" id="TIGR03266">
    <property type="entry name" value="methan_mark_1"/>
    <property type="match status" value="1"/>
</dbReference>
<sequence>MKLSSCVKGYSVETHRTVSPEATLERVDPLVPLTGVTQVNDITDVDRLGIPVFTCTRPGINGKEFVHNGKGATPVAARVSAIMEAIERYSAEPDGSDMIVGTFSELSGEHTVLCPEDLILPNNVDPNGTIPWVWAYDIIRDEPVLVPAHAVFHPLDPSHGNLMRTHTNGIASGNTLEEAIFHALAELIERDAWSLAEITRNGGPVVGDITDERCLKVIESFREEGVEVLVRDITSDIRLPTIVAICDDVKLKDPTLLCTGAGTHVCPEIAVLRALTEVAQSRATQLFIDGTKPNGADMRRVMGYDRTKRMNKMWFAEDAESVYGDIGAFRSDDFLTDIEYVLDELKRAGLDRCIVVDITREDIGVPVVRVIVPGLEVLTMDPGRIGKRCRDAAKNGYKPGVWNLEKPAR</sequence>
<dbReference type="PANTHER" id="PTHR37809:SF1">
    <property type="entry name" value="RIBOSOMAL PROTEIN S12 METHYLTHIOTRANSFERASE ACCESSORY FACTOR YCAO"/>
    <property type="match status" value="1"/>
</dbReference>
<proteinExistence type="predicted"/>
<feature type="domain" description="YcaO" evidence="1">
    <location>
        <begin position="69"/>
        <end position="409"/>
    </location>
</feature>
<reference evidence="2" key="1">
    <citation type="submission" date="2022-01" db="EMBL/GenBank/DDBJ databases">
        <title>Draft genome of Methanogenium marinum DSM 15558.</title>
        <authorList>
            <person name="Chen S.-C."/>
            <person name="You Y.-T."/>
        </authorList>
    </citation>
    <scope>NUCLEOTIDE SEQUENCE</scope>
    <source>
        <strain evidence="2">DSM 15558</strain>
    </source>
</reference>
<protein>
    <submittedName>
        <fullName evidence="2">YcaO-related McrA-glycine thioamidation protein</fullName>
    </submittedName>
</protein>
<evidence type="ECO:0000259" key="1">
    <source>
        <dbReference type="PROSITE" id="PS51664"/>
    </source>
</evidence>
<evidence type="ECO:0000313" key="3">
    <source>
        <dbReference type="Proteomes" id="UP001143747"/>
    </source>
</evidence>
<keyword evidence="3" id="KW-1185">Reference proteome</keyword>
<dbReference type="PANTHER" id="PTHR37809">
    <property type="entry name" value="RIBOSOMAL PROTEIN S12 METHYLTHIOTRANSFERASE ACCESSORY FACTOR YCAO"/>
    <property type="match status" value="1"/>
</dbReference>
<dbReference type="NCBIfam" id="TIGR00702">
    <property type="entry name" value="YcaO-type kinase domain"/>
    <property type="match status" value="1"/>
</dbReference>
<dbReference type="Gene3D" id="3.30.1330.230">
    <property type="match status" value="2"/>
</dbReference>
<gene>
    <name evidence="2" type="ORF">L0665_02750</name>
</gene>
<name>A0A9Q4KUK6_9EURY</name>
<comment type="caution">
    <text evidence="2">The sequence shown here is derived from an EMBL/GenBank/DDBJ whole genome shotgun (WGS) entry which is preliminary data.</text>
</comment>
<accession>A0A9Q4KUK6</accession>
<dbReference type="Pfam" id="PF02624">
    <property type="entry name" value="YcaO"/>
    <property type="match status" value="1"/>
</dbReference>
<dbReference type="InterPro" id="IPR003776">
    <property type="entry name" value="YcaO-like_dom"/>
</dbReference>
<evidence type="ECO:0000313" key="2">
    <source>
        <dbReference type="EMBL" id="MDE4907536.1"/>
    </source>
</evidence>
<dbReference type="Proteomes" id="UP001143747">
    <property type="component" value="Unassembled WGS sequence"/>
</dbReference>
<dbReference type="EMBL" id="JAKELO010000002">
    <property type="protein sequence ID" value="MDE4907536.1"/>
    <property type="molecule type" value="Genomic_DNA"/>
</dbReference>
<dbReference type="RefSeq" id="WP_274924186.1">
    <property type="nucleotide sequence ID" value="NZ_JAKELO010000002.1"/>
</dbReference>
<dbReference type="InterPro" id="IPR017667">
    <property type="entry name" value="Methan_mark_1"/>
</dbReference>
<organism evidence="2 3">
    <name type="scientific">Methanogenium marinum</name>
    <dbReference type="NCBI Taxonomy" id="348610"/>
    <lineage>
        <taxon>Archaea</taxon>
        <taxon>Methanobacteriati</taxon>
        <taxon>Methanobacteriota</taxon>
        <taxon>Stenosarchaea group</taxon>
        <taxon>Methanomicrobia</taxon>
        <taxon>Methanomicrobiales</taxon>
        <taxon>Methanomicrobiaceae</taxon>
        <taxon>Methanogenium</taxon>
    </lineage>
</organism>
<dbReference type="PROSITE" id="PS51664">
    <property type="entry name" value="YCAO"/>
    <property type="match status" value="1"/>
</dbReference>
<dbReference type="AlphaFoldDB" id="A0A9Q4KUK6"/>